<dbReference type="AlphaFoldDB" id="A0A3E0HLF8"/>
<accession>A0A3E0HLF8</accession>
<comment type="caution">
    <text evidence="2">The sequence shown here is derived from an EMBL/GenBank/DDBJ whole genome shotgun (WGS) entry which is preliminary data.</text>
</comment>
<keyword evidence="1" id="KW-1133">Transmembrane helix</keyword>
<organism evidence="2 3">
    <name type="scientific">Kutzneria buriramensis</name>
    <dbReference type="NCBI Taxonomy" id="1045776"/>
    <lineage>
        <taxon>Bacteria</taxon>
        <taxon>Bacillati</taxon>
        <taxon>Actinomycetota</taxon>
        <taxon>Actinomycetes</taxon>
        <taxon>Pseudonocardiales</taxon>
        <taxon>Pseudonocardiaceae</taxon>
        <taxon>Kutzneria</taxon>
    </lineage>
</organism>
<dbReference type="Proteomes" id="UP000256269">
    <property type="component" value="Unassembled WGS sequence"/>
</dbReference>
<reference evidence="2 3" key="1">
    <citation type="submission" date="2018-08" db="EMBL/GenBank/DDBJ databases">
        <title>Genomic Encyclopedia of Archaeal and Bacterial Type Strains, Phase II (KMG-II): from individual species to whole genera.</title>
        <authorList>
            <person name="Goeker M."/>
        </authorList>
    </citation>
    <scope>NUCLEOTIDE SEQUENCE [LARGE SCALE GENOMIC DNA]</scope>
    <source>
        <strain evidence="2 3">DSM 45791</strain>
    </source>
</reference>
<keyword evidence="3" id="KW-1185">Reference proteome</keyword>
<protein>
    <submittedName>
        <fullName evidence="2">Uncharacterized protein</fullName>
    </submittedName>
</protein>
<feature type="transmembrane region" description="Helical" evidence="1">
    <location>
        <begin position="23"/>
        <end position="43"/>
    </location>
</feature>
<gene>
    <name evidence="2" type="ORF">BCF44_106478</name>
</gene>
<evidence type="ECO:0000256" key="1">
    <source>
        <dbReference type="SAM" id="Phobius"/>
    </source>
</evidence>
<dbReference type="RefSeq" id="WP_116175916.1">
    <property type="nucleotide sequence ID" value="NZ_CP144375.1"/>
</dbReference>
<evidence type="ECO:0000313" key="2">
    <source>
        <dbReference type="EMBL" id="REH47313.1"/>
    </source>
</evidence>
<keyword evidence="1" id="KW-0812">Transmembrane</keyword>
<evidence type="ECO:0000313" key="3">
    <source>
        <dbReference type="Proteomes" id="UP000256269"/>
    </source>
</evidence>
<keyword evidence="1" id="KW-0472">Membrane</keyword>
<dbReference type="EMBL" id="QUNO01000006">
    <property type="protein sequence ID" value="REH47313.1"/>
    <property type="molecule type" value="Genomic_DNA"/>
</dbReference>
<name>A0A3E0HLF8_9PSEU</name>
<proteinExistence type="predicted"/>
<sequence>MMATIQVVAPHVPLLIMELGVDIWTSLIAVGGTLAGVALTGYITHRSARRQADVARRERSSTELLDACAAMLLALDLRNDAITEYWQGFRENMARSVSTDAPVEESGSATDLTEPYHLANRKVSHAVARIQLLTGRNSAISAAALRAATASEEVTGASDFLAMLKIEDAAWDAAGDFLDLAYGLLAN</sequence>